<feature type="compositionally biased region" description="Acidic residues" evidence="3">
    <location>
        <begin position="984"/>
        <end position="993"/>
    </location>
</feature>
<dbReference type="EMBL" id="JAAAHW010006998">
    <property type="protein sequence ID" value="KAF9952307.1"/>
    <property type="molecule type" value="Genomic_DNA"/>
</dbReference>
<gene>
    <name evidence="5" type="ORF">BGZ65_005356</name>
</gene>
<dbReference type="OrthoDB" id="271862at2759"/>
<feature type="non-terminal residue" evidence="5">
    <location>
        <position position="1"/>
    </location>
</feature>
<keyword evidence="2" id="KW-0694">RNA-binding</keyword>
<keyword evidence="1" id="KW-0677">Repeat</keyword>
<accession>A0A9P6IXE1</accession>
<dbReference type="InterPro" id="IPR056553">
    <property type="entry name" value="KH_Mug60-KHD4"/>
</dbReference>
<evidence type="ECO:0000313" key="5">
    <source>
        <dbReference type="EMBL" id="KAF9952307.1"/>
    </source>
</evidence>
<feature type="compositionally biased region" description="Basic and acidic residues" evidence="3">
    <location>
        <begin position="576"/>
        <end position="607"/>
    </location>
</feature>
<dbReference type="CDD" id="cd00105">
    <property type="entry name" value="KH-I"/>
    <property type="match status" value="1"/>
</dbReference>
<feature type="region of interest" description="Disordered" evidence="3">
    <location>
        <begin position="808"/>
        <end position="905"/>
    </location>
</feature>
<dbReference type="SUPFAM" id="SSF54791">
    <property type="entry name" value="Eukaryotic type KH-domain (KH-domain type I)"/>
    <property type="match status" value="4"/>
</dbReference>
<organism evidence="5 6">
    <name type="scientific">Modicella reniformis</name>
    <dbReference type="NCBI Taxonomy" id="1440133"/>
    <lineage>
        <taxon>Eukaryota</taxon>
        <taxon>Fungi</taxon>
        <taxon>Fungi incertae sedis</taxon>
        <taxon>Mucoromycota</taxon>
        <taxon>Mortierellomycotina</taxon>
        <taxon>Mortierellomycetes</taxon>
        <taxon>Mortierellales</taxon>
        <taxon>Mortierellaceae</taxon>
        <taxon>Modicella</taxon>
    </lineage>
</organism>
<feature type="region of interest" description="Disordered" evidence="3">
    <location>
        <begin position="931"/>
        <end position="993"/>
    </location>
</feature>
<feature type="compositionally biased region" description="Gly residues" evidence="3">
    <location>
        <begin position="966"/>
        <end position="976"/>
    </location>
</feature>
<feature type="domain" description="K Homology" evidence="4">
    <location>
        <begin position="40"/>
        <end position="120"/>
    </location>
</feature>
<dbReference type="Gene3D" id="3.30.1370.10">
    <property type="entry name" value="K Homology domain, type 1"/>
    <property type="match status" value="4"/>
</dbReference>
<feature type="region of interest" description="Disordered" evidence="3">
    <location>
        <begin position="546"/>
        <end position="607"/>
    </location>
</feature>
<evidence type="ECO:0000313" key="6">
    <source>
        <dbReference type="Proteomes" id="UP000749646"/>
    </source>
</evidence>
<feature type="domain" description="K Homology" evidence="4">
    <location>
        <begin position="338"/>
        <end position="418"/>
    </location>
</feature>
<dbReference type="InterPro" id="IPR004088">
    <property type="entry name" value="KH_dom_type_1"/>
</dbReference>
<dbReference type="InterPro" id="IPR036612">
    <property type="entry name" value="KH_dom_type_1_sf"/>
</dbReference>
<dbReference type="Proteomes" id="UP000749646">
    <property type="component" value="Unassembled WGS sequence"/>
</dbReference>
<feature type="compositionally biased region" description="Low complexity" evidence="3">
    <location>
        <begin position="843"/>
        <end position="868"/>
    </location>
</feature>
<dbReference type="Pfam" id="PF00013">
    <property type="entry name" value="KH_1"/>
    <property type="match status" value="2"/>
</dbReference>
<sequence>MVVEGYGRQDMVELQVSGAWENAEAARLLLLVAIDTLKPGITSDKLTVELKFQNMIGGRKRQELQELMARTKTSIYLTSPLVQTANKSGVPVDSRYNDIYITGEAKQVAIAKESLMRAYRRVQTNSISYTRQVNIATRKLDWMLLNHREKLRNIMTDNATFIAFPPLGATHPTISVYGDSSVNVERTIRTVMQLSCHFHSGSITMRDIGLSIHALHSMSSLTNICKVVSQASGAEVEYRNNGFLMFGSEVQTKMAMQLLTEADIVKALPSEFKFSVELANEHREFISGKKNGKINRIMKATGAKIKFDQCNEYNFYVDLSSTIAMKAMEALALLQEELPAEISFFVPETYHKRIIGVGGKNIQRIMKKFGVYVKFSNSEEFATLGGYFDNSDNVVARTPSKNALNLENLKQAVMELVNPKDKDFVNHRLIIPKRQHQSLLSNHTVALKEIYDATNSMILFPARELGSDIVTISGPESLIQQATTMLLSMADERYVFLVKFSEAMSGVLMLPEFRSEVVDTMKRTWNMTLMIPRINTIDASVIDSSTTLGSANSSPKSSTRSGTGSAKSDIKDEEGDLKKKAEALSKDQADALKESSKQPSDKRGEQVDAKTDHVFIFEYTRNNEDYLQNAKNLLVQFLISHDIEIYDDELQIPRPRSSSFGEPFVHLHSRATLSSILDHNPIQGSSDYALFNSTATGFDPISVGTGIIGAGALATSDIRALFPSPTHSTLPSLDTSSSRCGSNVYSRVTSLPADLWAPSKQIHRQSQPSSGYLGPIGELRSVSAGPSHASGYYSPGGYTQSSMETAFNKATGFQPPGSMPRYSGGDSPVQGPTSCIGDFGNGISHQGSPQHSSSSQRISSNSSSNRGSMQLSEEKTFGPGYGPSLNSGNGRSSHSQQQISFQQSQQYGLQSLNPYSQSQQHQQQLGLSAQAYPPHPQLHQGLPYPQHRQRHSSQNSAASHHTMGLGHIGGEPGSTGGSVNSDEFSTEEDSDEVFDEMRNRQRMQSAPTTLLQQSHLLQQQGYYQNSLSGGYEGYSSHNSSSSSLLNRRGSAGSTHSIGLQQQQQQQQQHLYSQPSLEFSSHVGNSALDLYNQNALVNAMEKHAISSQSESEMSVGGGRSSHSRYGQGRQSTVVSSTVGTGLPSAIAGSRFEDERSSFFTGGFGGIIGEAIHGYGGQIN</sequence>
<feature type="domain" description="K Homology" evidence="4">
    <location>
        <begin position="423"/>
        <end position="491"/>
    </location>
</feature>
<dbReference type="InterPro" id="IPR004087">
    <property type="entry name" value="KH_dom"/>
</dbReference>
<protein>
    <recommendedName>
        <fullName evidence="4">K Homology domain-containing protein</fullName>
    </recommendedName>
</protein>
<feature type="compositionally biased region" description="Low complexity" evidence="3">
    <location>
        <begin position="892"/>
        <end position="905"/>
    </location>
</feature>
<feature type="region of interest" description="Disordered" evidence="3">
    <location>
        <begin position="1106"/>
        <end position="1135"/>
    </location>
</feature>
<evidence type="ECO:0000256" key="3">
    <source>
        <dbReference type="SAM" id="MobiDB-lite"/>
    </source>
</evidence>
<dbReference type="GO" id="GO:0003729">
    <property type="term" value="F:mRNA binding"/>
    <property type="evidence" value="ECO:0007669"/>
    <property type="project" value="TreeGrafter"/>
</dbReference>
<feature type="domain" description="K Homology" evidence="4">
    <location>
        <begin position="270"/>
        <end position="336"/>
    </location>
</feature>
<dbReference type="AlphaFoldDB" id="A0A9P6IXE1"/>
<dbReference type="PROSITE" id="PS50084">
    <property type="entry name" value="KH_TYPE_1"/>
    <property type="match status" value="2"/>
</dbReference>
<feature type="compositionally biased region" description="Polar residues" evidence="3">
    <location>
        <begin position="546"/>
        <end position="566"/>
    </location>
</feature>
<dbReference type="PANTHER" id="PTHR10627:SF76">
    <property type="entry name" value="KH DOMAIN-CONTAINING PROTEIN YLL032C"/>
    <property type="match status" value="1"/>
</dbReference>
<evidence type="ECO:0000256" key="1">
    <source>
        <dbReference type="ARBA" id="ARBA00022737"/>
    </source>
</evidence>
<dbReference type="PANTHER" id="PTHR10627">
    <property type="entry name" value="SCP160"/>
    <property type="match status" value="1"/>
</dbReference>
<proteinExistence type="predicted"/>
<keyword evidence="6" id="KW-1185">Reference proteome</keyword>
<feature type="region of interest" description="Disordered" evidence="3">
    <location>
        <begin position="1032"/>
        <end position="1074"/>
    </location>
</feature>
<dbReference type="GO" id="GO:0005737">
    <property type="term" value="C:cytoplasm"/>
    <property type="evidence" value="ECO:0007669"/>
    <property type="project" value="TreeGrafter"/>
</dbReference>
<reference evidence="5" key="1">
    <citation type="journal article" date="2020" name="Fungal Divers.">
        <title>Resolving the Mortierellaceae phylogeny through synthesis of multi-gene phylogenetics and phylogenomics.</title>
        <authorList>
            <person name="Vandepol N."/>
            <person name="Liber J."/>
            <person name="Desiro A."/>
            <person name="Na H."/>
            <person name="Kennedy M."/>
            <person name="Barry K."/>
            <person name="Grigoriev I.V."/>
            <person name="Miller A.N."/>
            <person name="O'Donnell K."/>
            <person name="Stajich J.E."/>
            <person name="Bonito G."/>
        </authorList>
    </citation>
    <scope>NUCLEOTIDE SEQUENCE</scope>
    <source>
        <strain evidence="5">MES-2147</strain>
    </source>
</reference>
<evidence type="ECO:0000256" key="2">
    <source>
        <dbReference type="PROSITE-ProRule" id="PRU00117"/>
    </source>
</evidence>
<dbReference type="SMART" id="SM00322">
    <property type="entry name" value="KH"/>
    <property type="match status" value="4"/>
</dbReference>
<evidence type="ECO:0000259" key="4">
    <source>
        <dbReference type="SMART" id="SM00322"/>
    </source>
</evidence>
<dbReference type="CDD" id="cd22453">
    <property type="entry name" value="KH-I_MUG60_like"/>
    <property type="match status" value="1"/>
</dbReference>
<name>A0A9P6IXE1_9FUNG</name>
<dbReference type="Pfam" id="PF24563">
    <property type="entry name" value="KH_Mug60-KHD4"/>
    <property type="match status" value="1"/>
</dbReference>
<comment type="caution">
    <text evidence="5">The sequence shown here is derived from an EMBL/GenBank/DDBJ whole genome shotgun (WGS) entry which is preliminary data.</text>
</comment>
<feature type="compositionally biased region" description="Low complexity" evidence="3">
    <location>
        <begin position="1033"/>
        <end position="1053"/>
    </location>
</feature>